<organism evidence="1">
    <name type="scientific">marine sediment metagenome</name>
    <dbReference type="NCBI Taxonomy" id="412755"/>
    <lineage>
        <taxon>unclassified sequences</taxon>
        <taxon>metagenomes</taxon>
        <taxon>ecological metagenomes</taxon>
    </lineage>
</organism>
<dbReference type="AlphaFoldDB" id="X1FVI6"/>
<dbReference type="EMBL" id="BARU01017859">
    <property type="protein sequence ID" value="GAH49666.1"/>
    <property type="molecule type" value="Genomic_DNA"/>
</dbReference>
<reference evidence="1" key="1">
    <citation type="journal article" date="2014" name="Front. Microbiol.">
        <title>High frequency of phylogenetically diverse reductive dehalogenase-homologous genes in deep subseafloor sedimentary metagenomes.</title>
        <authorList>
            <person name="Kawai M."/>
            <person name="Futagami T."/>
            <person name="Toyoda A."/>
            <person name="Takaki Y."/>
            <person name="Nishi S."/>
            <person name="Hori S."/>
            <person name="Arai W."/>
            <person name="Tsubouchi T."/>
            <person name="Morono Y."/>
            <person name="Uchiyama I."/>
            <person name="Ito T."/>
            <person name="Fujiyama A."/>
            <person name="Inagaki F."/>
            <person name="Takami H."/>
        </authorList>
    </citation>
    <scope>NUCLEOTIDE SEQUENCE</scope>
    <source>
        <strain evidence="1">Expedition CK06-06</strain>
    </source>
</reference>
<sequence length="156" mass="16505">MPYVSTDLGSSVSYGAGEELSFELAFTAPEAGTYYLLGALYDGGYNYIVGSLFGVLLSPDGSYVFNSGEMTQPWDMGESEEKTLSCRFVFTGTNVIVGLFLMKMTGDAPSFGNDIEVGSTSVVLESPEQEPERLDLTALVGLVAVMGLAGAAMKSM</sequence>
<protein>
    <submittedName>
        <fullName evidence="1">Uncharacterized protein</fullName>
    </submittedName>
</protein>
<accession>X1FVI6</accession>
<evidence type="ECO:0000313" key="1">
    <source>
        <dbReference type="EMBL" id="GAH49666.1"/>
    </source>
</evidence>
<name>X1FVI6_9ZZZZ</name>
<gene>
    <name evidence="1" type="ORF">S03H2_29574</name>
</gene>
<proteinExistence type="predicted"/>
<comment type="caution">
    <text evidence="1">The sequence shown here is derived from an EMBL/GenBank/DDBJ whole genome shotgun (WGS) entry which is preliminary data.</text>
</comment>